<accession>X1S3X6</accession>
<name>X1S3X6_9ZZZZ</name>
<dbReference type="PANTHER" id="PTHR13612:SF0">
    <property type="entry name" value="ENHANCER OF MRNA-DECAPPING PROTEIN 3"/>
    <property type="match status" value="1"/>
</dbReference>
<dbReference type="GO" id="GO:0033962">
    <property type="term" value="P:P-body assembly"/>
    <property type="evidence" value="ECO:0007669"/>
    <property type="project" value="TreeGrafter"/>
</dbReference>
<evidence type="ECO:0000259" key="1">
    <source>
        <dbReference type="PROSITE" id="PS51385"/>
    </source>
</evidence>
<dbReference type="Gene3D" id="3.40.50.10260">
    <property type="entry name" value="YjeF N-terminal domain"/>
    <property type="match status" value="1"/>
</dbReference>
<proteinExistence type="predicted"/>
<evidence type="ECO:0000313" key="2">
    <source>
        <dbReference type="EMBL" id="GAI87747.1"/>
    </source>
</evidence>
<comment type="caution">
    <text evidence="2">The sequence shown here is derived from an EMBL/GenBank/DDBJ whole genome shotgun (WGS) entry which is preliminary data.</text>
</comment>
<dbReference type="PROSITE" id="PS51385">
    <property type="entry name" value="YJEF_N"/>
    <property type="match status" value="1"/>
</dbReference>
<dbReference type="SUPFAM" id="SSF64153">
    <property type="entry name" value="YjeF N-terminal domain-like"/>
    <property type="match status" value="1"/>
</dbReference>
<reference evidence="2" key="1">
    <citation type="journal article" date="2014" name="Front. Microbiol.">
        <title>High frequency of phylogenetically diverse reductive dehalogenase-homologous genes in deep subseafloor sedimentary metagenomes.</title>
        <authorList>
            <person name="Kawai M."/>
            <person name="Futagami T."/>
            <person name="Toyoda A."/>
            <person name="Takaki Y."/>
            <person name="Nishi S."/>
            <person name="Hori S."/>
            <person name="Arai W."/>
            <person name="Tsubouchi T."/>
            <person name="Morono Y."/>
            <person name="Uchiyama I."/>
            <person name="Ito T."/>
            <person name="Fujiyama A."/>
            <person name="Inagaki F."/>
            <person name="Takami H."/>
        </authorList>
    </citation>
    <scope>NUCLEOTIDE SEQUENCE</scope>
    <source>
        <strain evidence="2">Expedition CK06-06</strain>
    </source>
</reference>
<organism evidence="2">
    <name type="scientific">marine sediment metagenome</name>
    <dbReference type="NCBI Taxonomy" id="412755"/>
    <lineage>
        <taxon>unclassified sequences</taxon>
        <taxon>metagenomes</taxon>
        <taxon>ecological metagenomes</taxon>
    </lineage>
</organism>
<dbReference type="NCBIfam" id="TIGR00197">
    <property type="entry name" value="yjeF_nterm"/>
    <property type="match status" value="1"/>
</dbReference>
<dbReference type="InterPro" id="IPR004443">
    <property type="entry name" value="YjeF_N_dom"/>
</dbReference>
<dbReference type="GO" id="GO:0000932">
    <property type="term" value="C:P-body"/>
    <property type="evidence" value="ECO:0007669"/>
    <property type="project" value="TreeGrafter"/>
</dbReference>
<sequence length="212" mass="23756">MMENAGLNIARTMHTLYPKTKQVIILAGQGNNGGGGLNAARRLHNWGYNITIMLPVIQESLKESTLHQLKTLKQLKIPIKEIRELEDLPDIKQTEEYIIIDSLLGYSLKGQPRENYALLIKWANKTNIKIISLDLPSGISAITGEVFTPTIKADCTVTLALPKSVFQKTRVKEKIGKLLLADISVPYNLYEEMGLKVEKNLFRSSSILEVKL</sequence>
<dbReference type="GO" id="GO:0003729">
    <property type="term" value="F:mRNA binding"/>
    <property type="evidence" value="ECO:0007669"/>
    <property type="project" value="TreeGrafter"/>
</dbReference>
<gene>
    <name evidence="2" type="ORF">S12H4_13261</name>
</gene>
<feature type="domain" description="YjeF N-terminal" evidence="1">
    <location>
        <begin position="1"/>
        <end position="191"/>
    </location>
</feature>
<dbReference type="AlphaFoldDB" id="X1S3X6"/>
<protein>
    <recommendedName>
        <fullName evidence="1">YjeF N-terminal domain-containing protein</fullName>
    </recommendedName>
</protein>
<dbReference type="PANTHER" id="PTHR13612">
    <property type="entry name" value="ENHANCER OF MRNA-DECAPPING PROTEIN 3"/>
    <property type="match status" value="1"/>
</dbReference>
<dbReference type="InterPro" id="IPR036652">
    <property type="entry name" value="YjeF_N_dom_sf"/>
</dbReference>
<dbReference type="EMBL" id="BARW01006314">
    <property type="protein sequence ID" value="GAI87747.1"/>
    <property type="molecule type" value="Genomic_DNA"/>
</dbReference>
<dbReference type="Pfam" id="PF03853">
    <property type="entry name" value="YjeF_N"/>
    <property type="match status" value="1"/>
</dbReference>
<dbReference type="GO" id="GO:0031087">
    <property type="term" value="P:deadenylation-independent decapping of nuclear-transcribed mRNA"/>
    <property type="evidence" value="ECO:0007669"/>
    <property type="project" value="TreeGrafter"/>
</dbReference>